<name>A0A2S2NYR3_SCHGA</name>
<evidence type="ECO:0000256" key="1">
    <source>
        <dbReference type="ARBA" id="ARBA00004477"/>
    </source>
</evidence>
<keyword evidence="4 11" id="KW-0328">Glycosyltransferase</keyword>
<dbReference type="GO" id="GO:0005789">
    <property type="term" value="C:endoplasmic reticulum membrane"/>
    <property type="evidence" value="ECO:0007669"/>
    <property type="project" value="UniProtKB-SubCell"/>
</dbReference>
<gene>
    <name evidence="12" type="ORF">g.26898</name>
</gene>
<dbReference type="EMBL" id="GGMR01009698">
    <property type="protein sequence ID" value="MBY22317.1"/>
    <property type="molecule type" value="Transcribed_RNA"/>
</dbReference>
<evidence type="ECO:0000256" key="2">
    <source>
        <dbReference type="ARBA" id="ARBA00004687"/>
    </source>
</evidence>
<evidence type="ECO:0000256" key="11">
    <source>
        <dbReference type="RuleBase" id="RU363075"/>
    </source>
</evidence>
<dbReference type="GO" id="GO:0006506">
    <property type="term" value="P:GPI anchor biosynthetic process"/>
    <property type="evidence" value="ECO:0007669"/>
    <property type="project" value="UniProtKB-KW"/>
</dbReference>
<feature type="transmembrane region" description="Helical" evidence="11">
    <location>
        <begin position="316"/>
        <end position="337"/>
    </location>
</feature>
<evidence type="ECO:0000256" key="10">
    <source>
        <dbReference type="ARBA" id="ARBA00038466"/>
    </source>
</evidence>
<keyword evidence="6 11" id="KW-0812">Transmembrane</keyword>
<sequence length="598" mass="69500">MSPGPEYGCFLAFRILSTIFVQNGYIHPDEYFQTTEIITGDVFGVVHNRPWEFNKDAPVRSIGLLYGIFGMPLYIAKWIFKLYTIQWNPFLLLFVFRLVTCAVSLITDYSLYKICKILKLKSNRYLLLLSSSYVIIVFGTKTFTNSLELALVSLLLWKVVDSMTLSDKVVAAENEIRNMYAFRTSITDKVVMSRKLRLLPSHHFSHCLEIGTILAVGTFNRPTFLLFAVTPIFYWVSRGFSKNDDRFIKIFNIRFIILFLCTLPGIFIFILIDSFYFEHITENKANLVITPLNFIKYNIQPSNLAEHGIHFRITHAIINMPLLFNVLALLFLGRLQFNSVIKIILNHHYHLLPNIYEVKTLMMASVIIPLFLLSIFPHQEPRFLLPLLLPIVFSTSKYFSSHYMKNFKHILPVWCFSNIMGFIFYGYLHQAGITPMISHLFQDIKHATNTYIIQSHTYSIPVGLLMVPQLNESLLYVNQRHIKVYDLGSSLDPNALYDTVMNISKHITYKEELTVYFSVSGPLTKQFESVGNLSSLAYTKKMFFPHLSTESMRFYFRSMIDLLYHDNMPYISLTELRDIFSLALYKITIKTELQYNIT</sequence>
<keyword evidence="8 11" id="KW-1133">Transmembrane helix</keyword>
<comment type="similarity">
    <text evidence="10">Belongs to the glycosyltransferase 22 family. PIGZ subfamily.</text>
</comment>
<dbReference type="EC" id="2.4.1.-" evidence="11"/>
<protein>
    <recommendedName>
        <fullName evidence="11">Mannosyltransferase</fullName>
        <ecNumber evidence="11">2.4.1.-</ecNumber>
    </recommendedName>
</protein>
<evidence type="ECO:0000256" key="6">
    <source>
        <dbReference type="ARBA" id="ARBA00022692"/>
    </source>
</evidence>
<evidence type="ECO:0000313" key="12">
    <source>
        <dbReference type="EMBL" id="MBY22317.1"/>
    </source>
</evidence>
<dbReference type="PANTHER" id="PTHR22760:SF3">
    <property type="entry name" value="GPI MANNOSYLTRANSFERASE 4"/>
    <property type="match status" value="1"/>
</dbReference>
<keyword evidence="3" id="KW-0337">GPI-anchor biosynthesis</keyword>
<dbReference type="GO" id="GO:0000026">
    <property type="term" value="F:alpha-1,2-mannosyltransferase activity"/>
    <property type="evidence" value="ECO:0007669"/>
    <property type="project" value="TreeGrafter"/>
</dbReference>
<evidence type="ECO:0000256" key="3">
    <source>
        <dbReference type="ARBA" id="ARBA00022502"/>
    </source>
</evidence>
<keyword evidence="7 11" id="KW-0256">Endoplasmic reticulum</keyword>
<keyword evidence="9 11" id="KW-0472">Membrane</keyword>
<reference evidence="12" key="1">
    <citation type="submission" date="2018-04" db="EMBL/GenBank/DDBJ databases">
        <title>Transcriptome of Schizaphis graminum biotype I.</title>
        <authorList>
            <person name="Scully E.D."/>
            <person name="Geib S.M."/>
            <person name="Palmer N.A."/>
            <person name="Koch K."/>
            <person name="Bradshaw J."/>
            <person name="Heng-Moss T."/>
            <person name="Sarath G."/>
        </authorList>
    </citation>
    <scope>NUCLEOTIDE SEQUENCE</scope>
</reference>
<feature type="transmembrane region" description="Helical" evidence="11">
    <location>
        <begin position="411"/>
        <end position="428"/>
    </location>
</feature>
<feature type="transmembrane region" description="Helical" evidence="11">
    <location>
        <begin position="253"/>
        <end position="277"/>
    </location>
</feature>
<evidence type="ECO:0000256" key="9">
    <source>
        <dbReference type="ARBA" id="ARBA00023136"/>
    </source>
</evidence>
<feature type="transmembrane region" description="Helical" evidence="11">
    <location>
        <begin position="62"/>
        <end position="80"/>
    </location>
</feature>
<organism evidence="12">
    <name type="scientific">Schizaphis graminum</name>
    <name type="common">Green bug aphid</name>
    <dbReference type="NCBI Taxonomy" id="13262"/>
    <lineage>
        <taxon>Eukaryota</taxon>
        <taxon>Metazoa</taxon>
        <taxon>Ecdysozoa</taxon>
        <taxon>Arthropoda</taxon>
        <taxon>Hexapoda</taxon>
        <taxon>Insecta</taxon>
        <taxon>Pterygota</taxon>
        <taxon>Neoptera</taxon>
        <taxon>Paraneoptera</taxon>
        <taxon>Hemiptera</taxon>
        <taxon>Sternorrhyncha</taxon>
        <taxon>Aphidomorpha</taxon>
        <taxon>Aphidoidea</taxon>
        <taxon>Aphididae</taxon>
        <taxon>Aphidini</taxon>
        <taxon>Schizaphis</taxon>
    </lineage>
</organism>
<dbReference type="Pfam" id="PF03901">
    <property type="entry name" value="Glyco_transf_22"/>
    <property type="match status" value="1"/>
</dbReference>
<proteinExistence type="inferred from homology"/>
<evidence type="ECO:0000256" key="5">
    <source>
        <dbReference type="ARBA" id="ARBA00022679"/>
    </source>
</evidence>
<accession>A0A2S2NYR3</accession>
<evidence type="ECO:0000256" key="4">
    <source>
        <dbReference type="ARBA" id="ARBA00022676"/>
    </source>
</evidence>
<dbReference type="AlphaFoldDB" id="A0A2S2NYR3"/>
<feature type="transmembrane region" description="Helical" evidence="11">
    <location>
        <begin position="224"/>
        <end position="241"/>
    </location>
</feature>
<feature type="transmembrane region" description="Helical" evidence="11">
    <location>
        <begin position="133"/>
        <end position="157"/>
    </location>
</feature>
<keyword evidence="5 12" id="KW-0808">Transferase</keyword>
<evidence type="ECO:0000256" key="8">
    <source>
        <dbReference type="ARBA" id="ARBA00022989"/>
    </source>
</evidence>
<dbReference type="PANTHER" id="PTHR22760">
    <property type="entry name" value="GLYCOSYLTRANSFERASE"/>
    <property type="match status" value="1"/>
</dbReference>
<comment type="pathway">
    <text evidence="2">Glycolipid biosynthesis; glycosylphosphatidylinositol-anchor biosynthesis.</text>
</comment>
<evidence type="ECO:0000256" key="7">
    <source>
        <dbReference type="ARBA" id="ARBA00022824"/>
    </source>
</evidence>
<dbReference type="InterPro" id="IPR005599">
    <property type="entry name" value="GPI_mannosylTrfase"/>
</dbReference>
<feature type="transmembrane region" description="Helical" evidence="11">
    <location>
        <begin position="358"/>
        <end position="377"/>
    </location>
</feature>
<feature type="transmembrane region" description="Helical" evidence="11">
    <location>
        <begin position="92"/>
        <end position="112"/>
    </location>
</feature>
<comment type="subcellular location">
    <subcellularLocation>
        <location evidence="1 11">Endoplasmic reticulum membrane</location>
        <topology evidence="1 11">Multi-pass membrane protein</topology>
    </subcellularLocation>
</comment>